<dbReference type="EC" id="4.2.1.45" evidence="2"/>
<dbReference type="AlphaFoldDB" id="A0A9Q7XTK6"/>
<dbReference type="InterPro" id="IPR013445">
    <property type="entry name" value="CDP_4_6_deHydtase"/>
</dbReference>
<keyword evidence="2" id="KW-0456">Lyase</keyword>
<proteinExistence type="predicted"/>
<feature type="domain" description="NAD(P)-binding" evidence="1">
    <location>
        <begin position="17"/>
        <end position="242"/>
    </location>
</feature>
<accession>A0A9Q7XTK6</accession>
<dbReference type="Gene3D" id="3.40.50.720">
    <property type="entry name" value="NAD(P)-binding Rossmann-like Domain"/>
    <property type="match status" value="1"/>
</dbReference>
<dbReference type="InterPro" id="IPR036291">
    <property type="entry name" value="NAD(P)-bd_dom_sf"/>
</dbReference>
<keyword evidence="2" id="KW-0614">Plasmid</keyword>
<geneLocation type="plasmid" evidence="3">
    <name>cbm2636_mp</name>
</geneLocation>
<dbReference type="EMBL" id="LT984814">
    <property type="protein sequence ID" value="SPD68911.1"/>
    <property type="molecule type" value="Genomic_DNA"/>
</dbReference>
<dbReference type="PANTHER" id="PTHR43000">
    <property type="entry name" value="DTDP-D-GLUCOSE 4,6-DEHYDRATASE-RELATED"/>
    <property type="match status" value="1"/>
</dbReference>
<dbReference type="SUPFAM" id="SSF51735">
    <property type="entry name" value="NAD(P)-binding Rossmann-fold domains"/>
    <property type="match status" value="1"/>
</dbReference>
<evidence type="ECO:0000259" key="1">
    <source>
        <dbReference type="Pfam" id="PF16363"/>
    </source>
</evidence>
<protein>
    <submittedName>
        <fullName evidence="2">CDP-glucose 4,6-dehydratase</fullName>
        <ecNumber evidence="2">4.2.1.45</ecNumber>
    </submittedName>
</protein>
<dbReference type="InterPro" id="IPR016040">
    <property type="entry name" value="NAD(P)-bd_dom"/>
</dbReference>
<dbReference type="Gene3D" id="3.90.25.10">
    <property type="entry name" value="UDP-galactose 4-epimerase, domain 1"/>
    <property type="match status" value="1"/>
</dbReference>
<sequence>MTPGAATLPSYAGRSVFVTGHTGFKGSWLALVLSRLGARVSGYALPAATTPSLFEAAGIQSCLRNNDLADIRDAAALAAAMRRAEPELVIHLAAQPLVRASYRDPADTWSTNVMGTVHLLEAVRACPSVRAVIVVTTDKCYDNKEWAWGYRESDPLGGHDPYSASKAGAELVAASYRRSFLAERGVLLATARAGNVIGGGDWSEDRLIPDAARATAAGAALQIRHPGATRPWQHVLDALHGYLILGARLLDGDKDFGTAFNFGPEPRDNQPVASVLAQLQQHWPELRWECPPAQPGHALHEARNLYLDSALARTMLGWQTRWTMEEALAQTARWYRAVLREPGAARAVTEQQIEQYCA</sequence>
<name>A0A9Q7XTK6_9BURK</name>
<dbReference type="Proteomes" id="UP000254259">
    <property type="component" value="Plasmid CBM2636_mp"/>
</dbReference>
<organism evidence="2 3">
    <name type="scientific">Cupriavidus taiwanensis</name>
    <dbReference type="NCBI Taxonomy" id="164546"/>
    <lineage>
        <taxon>Bacteria</taxon>
        <taxon>Pseudomonadati</taxon>
        <taxon>Pseudomonadota</taxon>
        <taxon>Betaproteobacteria</taxon>
        <taxon>Burkholderiales</taxon>
        <taxon>Burkholderiaceae</taxon>
        <taxon>Cupriavidus</taxon>
    </lineage>
</organism>
<dbReference type="GO" id="GO:0047733">
    <property type="term" value="F:CDP-glucose 4,6-dehydratase activity"/>
    <property type="evidence" value="ECO:0007669"/>
    <property type="project" value="UniProtKB-EC"/>
</dbReference>
<dbReference type="Pfam" id="PF16363">
    <property type="entry name" value="GDP_Man_Dehyd"/>
    <property type="match status" value="1"/>
</dbReference>
<evidence type="ECO:0000313" key="3">
    <source>
        <dbReference type="Proteomes" id="UP000254259"/>
    </source>
</evidence>
<gene>
    <name evidence="2" type="primary">rfbG</name>
    <name evidence="2" type="ORF">CBM2636_MP21760</name>
</gene>
<evidence type="ECO:0000313" key="2">
    <source>
        <dbReference type="EMBL" id="SPD68911.1"/>
    </source>
</evidence>
<reference evidence="2 3" key="1">
    <citation type="submission" date="2018-01" db="EMBL/GenBank/DDBJ databases">
        <authorList>
            <person name="Clerissi C."/>
        </authorList>
    </citation>
    <scope>NUCLEOTIDE SEQUENCE [LARGE SCALE GENOMIC DNA]</scope>
    <source>
        <strain evidence="2">Cupriavidus taiwanensis SWF 66322</strain>
        <plasmid evidence="3">cbm2636_mp</plasmid>
    </source>
</reference>
<dbReference type="NCBIfam" id="TIGR02622">
    <property type="entry name" value="CDP_4_6_dhtase"/>
    <property type="match status" value="1"/>
</dbReference>